<comment type="subcellular location">
    <subcellularLocation>
        <location evidence="3">Late endosome membrane</location>
        <topology evidence="3">Single-pass type II membrane protein</topology>
    </subcellularLocation>
    <subcellularLocation>
        <location evidence="4">Lysosome membrane</location>
        <topology evidence="4">Single-pass type II membrane protein</topology>
    </subcellularLocation>
    <subcellularLocation>
        <location evidence="5">Mitochondrion membrane</location>
        <topology evidence="5">Single-pass type II membrane protein</topology>
    </subcellularLocation>
</comment>
<dbReference type="EC" id="3.1.1.23" evidence="2"/>
<dbReference type="Proteomes" id="UP001566132">
    <property type="component" value="Unassembled WGS sequence"/>
</dbReference>
<evidence type="ECO:0000256" key="2">
    <source>
        <dbReference type="ARBA" id="ARBA00013254"/>
    </source>
</evidence>
<evidence type="ECO:0000256" key="6">
    <source>
        <dbReference type="ARBA" id="ARBA00047662"/>
    </source>
</evidence>
<dbReference type="AlphaFoldDB" id="A0ABD1EDH3"/>
<dbReference type="Gene3D" id="3.40.50.1820">
    <property type="entry name" value="alpha/beta hydrolase"/>
    <property type="match status" value="1"/>
</dbReference>
<dbReference type="SUPFAM" id="SSF53474">
    <property type="entry name" value="alpha/beta-Hydrolases"/>
    <property type="match status" value="1"/>
</dbReference>
<evidence type="ECO:0000313" key="10">
    <source>
        <dbReference type="Proteomes" id="UP001566132"/>
    </source>
</evidence>
<dbReference type="GO" id="GO:0031966">
    <property type="term" value="C:mitochondrial membrane"/>
    <property type="evidence" value="ECO:0007669"/>
    <property type="project" value="UniProtKB-SubCell"/>
</dbReference>
<evidence type="ECO:0000256" key="5">
    <source>
        <dbReference type="ARBA" id="ARBA00046308"/>
    </source>
</evidence>
<dbReference type="Pfam" id="PF12697">
    <property type="entry name" value="Abhydrolase_6"/>
    <property type="match status" value="1"/>
</dbReference>
<dbReference type="InterPro" id="IPR050266">
    <property type="entry name" value="AB_hydrolase_sf"/>
</dbReference>
<dbReference type="PANTHER" id="PTHR43798:SF5">
    <property type="entry name" value="MONOACYLGLYCEROL LIPASE ABHD6"/>
    <property type="match status" value="1"/>
</dbReference>
<evidence type="ECO:0000259" key="8">
    <source>
        <dbReference type="Pfam" id="PF12697"/>
    </source>
</evidence>
<comment type="catalytic activity">
    <reaction evidence="1">
        <text>Hydrolyzes glycerol monoesters of long-chain fatty acids.</text>
        <dbReference type="EC" id="3.1.1.23"/>
    </reaction>
</comment>
<reference evidence="9 10" key="1">
    <citation type="submission" date="2024-05" db="EMBL/GenBank/DDBJ databases">
        <title>Genetic variation in Jamaican populations of the coffee berry borer (Hypothenemus hampei).</title>
        <authorList>
            <person name="Errbii M."/>
            <person name="Myrie A."/>
        </authorList>
    </citation>
    <scope>NUCLEOTIDE SEQUENCE [LARGE SCALE GENOMIC DNA]</scope>
    <source>
        <strain evidence="9">JA-Hopewell-2020-01-JO</strain>
        <tissue evidence="9">Whole body</tissue>
    </source>
</reference>
<sequence>MSEEAALPSKGCFPKVSNTWRAVFGAFTAANKVHPSDPVPPKDSEFIYIESKIKLRVIHLIPSKQSQCVSSKRNSVSDEYWFMRSKPLRNSVCRCSFRNSIIKNSHGTSIQNDQDLNLVSKSTKVEQYAEQLTEKTLNEALIECITKPEQNGIDNIAYERSEVDSVVILRNNIRQSEKNGETSSLSRNCVHKRIKPLIILIHGLGSTAEIWNILMHNLSCKGFEVVALDLLGHGFSSAPNKASLYHFKNLLSQTIAVFDYFMQKDDDKRKCILIGHSYGCSLITALYPNRAAKIAQLVLISGGGPTPLAPPADLNHISPYGCAHNFCYPFMYCGLKRSFFYSSRGKNFKFCEEETSVPPHLKNLLIEGQYWPEGDASFHRRILVPTLLVHGLQDKNVTLVQQCEMERTIPRSFLELIPDAGHMSMLESPEHLTHMVICFIEMWS</sequence>
<evidence type="ECO:0000256" key="1">
    <source>
        <dbReference type="ARBA" id="ARBA00001613"/>
    </source>
</evidence>
<keyword evidence="10" id="KW-1185">Reference proteome</keyword>
<comment type="catalytic activity">
    <reaction evidence="6">
        <text>1-dodecanoylglycerol + H2O = dodecanoate + glycerol + H(+)</text>
        <dbReference type="Rhea" id="RHEA:44316"/>
        <dbReference type="ChEBI" id="CHEBI:15377"/>
        <dbReference type="ChEBI" id="CHEBI:15378"/>
        <dbReference type="ChEBI" id="CHEBI:17754"/>
        <dbReference type="ChEBI" id="CHEBI:18262"/>
        <dbReference type="ChEBI" id="CHEBI:75539"/>
    </reaction>
</comment>
<evidence type="ECO:0000256" key="7">
    <source>
        <dbReference type="ARBA" id="ARBA00049568"/>
    </source>
</evidence>
<accession>A0ABD1EDH3</accession>
<dbReference type="PRINTS" id="PR00412">
    <property type="entry name" value="EPOXHYDRLASE"/>
</dbReference>
<proteinExistence type="predicted"/>
<evidence type="ECO:0000313" key="9">
    <source>
        <dbReference type="EMBL" id="KAL1492675.1"/>
    </source>
</evidence>
<dbReference type="InterPro" id="IPR029058">
    <property type="entry name" value="AB_hydrolase_fold"/>
</dbReference>
<protein>
    <recommendedName>
        <fullName evidence="2">acylglycerol lipase</fullName>
        <ecNumber evidence="2">3.1.1.23</ecNumber>
    </recommendedName>
</protein>
<dbReference type="GO" id="GO:0047372">
    <property type="term" value="F:monoacylglycerol lipase activity"/>
    <property type="evidence" value="ECO:0007669"/>
    <property type="project" value="UniProtKB-EC"/>
</dbReference>
<dbReference type="PRINTS" id="PR00111">
    <property type="entry name" value="ABHYDROLASE"/>
</dbReference>
<gene>
    <name evidence="9" type="ORF">ABEB36_010899</name>
</gene>
<dbReference type="InterPro" id="IPR000639">
    <property type="entry name" value="Epox_hydrolase-like"/>
</dbReference>
<feature type="domain" description="AB hydrolase-1" evidence="8">
    <location>
        <begin position="198"/>
        <end position="430"/>
    </location>
</feature>
<name>A0ABD1EDH3_HYPHA</name>
<dbReference type="GO" id="GO:0031902">
    <property type="term" value="C:late endosome membrane"/>
    <property type="evidence" value="ECO:0007669"/>
    <property type="project" value="UniProtKB-SubCell"/>
</dbReference>
<dbReference type="GO" id="GO:0005765">
    <property type="term" value="C:lysosomal membrane"/>
    <property type="evidence" value="ECO:0007669"/>
    <property type="project" value="UniProtKB-SubCell"/>
</dbReference>
<dbReference type="PANTHER" id="PTHR43798">
    <property type="entry name" value="MONOACYLGLYCEROL LIPASE"/>
    <property type="match status" value="1"/>
</dbReference>
<organism evidence="9 10">
    <name type="scientific">Hypothenemus hampei</name>
    <name type="common">Coffee berry borer</name>
    <dbReference type="NCBI Taxonomy" id="57062"/>
    <lineage>
        <taxon>Eukaryota</taxon>
        <taxon>Metazoa</taxon>
        <taxon>Ecdysozoa</taxon>
        <taxon>Arthropoda</taxon>
        <taxon>Hexapoda</taxon>
        <taxon>Insecta</taxon>
        <taxon>Pterygota</taxon>
        <taxon>Neoptera</taxon>
        <taxon>Endopterygota</taxon>
        <taxon>Coleoptera</taxon>
        <taxon>Polyphaga</taxon>
        <taxon>Cucujiformia</taxon>
        <taxon>Curculionidae</taxon>
        <taxon>Scolytinae</taxon>
        <taxon>Hypothenemus</taxon>
    </lineage>
</organism>
<dbReference type="EMBL" id="JBDJPC010000008">
    <property type="protein sequence ID" value="KAL1492675.1"/>
    <property type="molecule type" value="Genomic_DNA"/>
</dbReference>
<comment type="caution">
    <text evidence="9">The sequence shown here is derived from an EMBL/GenBank/DDBJ whole genome shotgun (WGS) entry which is preliminary data.</text>
</comment>
<evidence type="ECO:0000256" key="3">
    <source>
        <dbReference type="ARBA" id="ARBA00037797"/>
    </source>
</evidence>
<dbReference type="InterPro" id="IPR000073">
    <property type="entry name" value="AB_hydrolase_1"/>
</dbReference>
<evidence type="ECO:0000256" key="4">
    <source>
        <dbReference type="ARBA" id="ARBA00037874"/>
    </source>
</evidence>
<comment type="function">
    <text evidence="7">Lipase that preferentially hydrolysis medium-chain saturated monoacylglycerols including 2-arachidonoylglycerol. Through 2-arachidonoylglycerol degradation may regulate endocannabinoid signaling pathways. Also has a lysophosphatidyl lipase activity with a preference for lysophosphatidylglycerol among other lysophospholipids. Also able to degrade bis(monoacylglycero)phosphate (BMP) and constitutes the major enzyme for BMP catabolism. BMP, also known as lysobisphosphatidic acid, is enriched in late endosomes and lysosomes and plays a key role in the formation of intraluminal vesicles and in lipid sorting.</text>
</comment>